<protein>
    <recommendedName>
        <fullName evidence="3">Lipoprotein</fullName>
    </recommendedName>
</protein>
<evidence type="ECO:0000313" key="2">
    <source>
        <dbReference type="Proteomes" id="UP000282759"/>
    </source>
</evidence>
<reference evidence="1 2" key="1">
    <citation type="submission" date="2019-01" db="EMBL/GenBank/DDBJ databases">
        <authorList>
            <person name="Chen W.-M."/>
        </authorList>
    </citation>
    <scope>NUCLEOTIDE SEQUENCE [LARGE SCALE GENOMIC DNA]</scope>
    <source>
        <strain evidence="1 2">YBJ-36</strain>
    </source>
</reference>
<comment type="caution">
    <text evidence="1">The sequence shown here is derived from an EMBL/GenBank/DDBJ whole genome shotgun (WGS) entry which is preliminary data.</text>
</comment>
<dbReference type="Proteomes" id="UP000282759">
    <property type="component" value="Unassembled WGS sequence"/>
</dbReference>
<evidence type="ECO:0000313" key="1">
    <source>
        <dbReference type="EMBL" id="RVT98397.1"/>
    </source>
</evidence>
<evidence type="ECO:0008006" key="3">
    <source>
        <dbReference type="Google" id="ProtNLM"/>
    </source>
</evidence>
<dbReference type="PROSITE" id="PS51257">
    <property type="entry name" value="PROKAR_LIPOPROTEIN"/>
    <property type="match status" value="1"/>
</dbReference>
<accession>A0A437ML53</accession>
<sequence length="88" mass="10629">MKKILLPLLLFVAVFVGCKIPQVVVGMTEQQFTKEHQYAQMVETSEYRTVYKEPYYEKYRYYYFREGKLYLMDEGHTVRGTKEQEPSR</sequence>
<dbReference type="OrthoDB" id="798101at2"/>
<proteinExistence type="predicted"/>
<dbReference type="EMBL" id="SACK01000008">
    <property type="protein sequence ID" value="RVT98397.1"/>
    <property type="molecule type" value="Genomic_DNA"/>
</dbReference>
<organism evidence="1 2">
    <name type="scientific">Mucilaginibacter limnophilus</name>
    <dbReference type="NCBI Taxonomy" id="1932778"/>
    <lineage>
        <taxon>Bacteria</taxon>
        <taxon>Pseudomonadati</taxon>
        <taxon>Bacteroidota</taxon>
        <taxon>Sphingobacteriia</taxon>
        <taxon>Sphingobacteriales</taxon>
        <taxon>Sphingobacteriaceae</taxon>
        <taxon>Mucilaginibacter</taxon>
    </lineage>
</organism>
<name>A0A437ML53_9SPHI</name>
<dbReference type="RefSeq" id="WP_127706950.1">
    <property type="nucleotide sequence ID" value="NZ_SACK01000008.1"/>
</dbReference>
<keyword evidence="2" id="KW-1185">Reference proteome</keyword>
<gene>
    <name evidence="1" type="ORF">EOD41_16520</name>
</gene>
<dbReference type="AlphaFoldDB" id="A0A437ML53"/>